<dbReference type="InterPro" id="IPR013154">
    <property type="entry name" value="ADH-like_N"/>
</dbReference>
<dbReference type="OMA" id="IEECEMP"/>
<accession>A0A0N5CU04</accession>
<protein>
    <recommendedName>
        <fullName evidence="6">Sorbitol dehydrogenase</fullName>
    </recommendedName>
    <alternativeName>
        <fullName evidence="7">Polyol dehydrogenase</fullName>
    </alternativeName>
</protein>
<evidence type="ECO:0000256" key="1">
    <source>
        <dbReference type="ARBA" id="ARBA00001947"/>
    </source>
</evidence>
<name>A0A0N5CU04_THECL</name>
<evidence type="ECO:0000256" key="4">
    <source>
        <dbReference type="ARBA" id="ARBA00022833"/>
    </source>
</evidence>
<dbReference type="GO" id="GO:0016491">
    <property type="term" value="F:oxidoreductase activity"/>
    <property type="evidence" value="ECO:0007669"/>
    <property type="project" value="UniProtKB-KW"/>
</dbReference>
<dbReference type="InterPro" id="IPR011032">
    <property type="entry name" value="GroES-like_sf"/>
</dbReference>
<dbReference type="Pfam" id="PF08240">
    <property type="entry name" value="ADH_N"/>
    <property type="match status" value="1"/>
</dbReference>
<keyword evidence="4" id="KW-0862">Zinc</keyword>
<reference evidence="11" key="1">
    <citation type="submission" date="2017-02" db="UniProtKB">
        <authorList>
            <consortium name="WormBaseParasite"/>
        </authorList>
    </citation>
    <scope>IDENTIFICATION</scope>
</reference>
<evidence type="ECO:0000313" key="10">
    <source>
        <dbReference type="Proteomes" id="UP000276776"/>
    </source>
</evidence>
<dbReference type="SUPFAM" id="SSF50129">
    <property type="entry name" value="GroES-like"/>
    <property type="match status" value="1"/>
</dbReference>
<dbReference type="Gene3D" id="3.90.180.10">
    <property type="entry name" value="Medium-chain alcohol dehydrogenases, catalytic domain"/>
    <property type="match status" value="1"/>
</dbReference>
<keyword evidence="10" id="KW-1185">Reference proteome</keyword>
<dbReference type="EMBL" id="UYYF01002347">
    <property type="protein sequence ID" value="VDN00410.1"/>
    <property type="molecule type" value="Genomic_DNA"/>
</dbReference>
<evidence type="ECO:0000313" key="11">
    <source>
        <dbReference type="WBParaSite" id="TCLT_0000371601-mRNA-1"/>
    </source>
</evidence>
<dbReference type="Proteomes" id="UP000276776">
    <property type="component" value="Unassembled WGS sequence"/>
</dbReference>
<gene>
    <name evidence="9" type="ORF">TCLT_LOCUS3704</name>
</gene>
<dbReference type="OrthoDB" id="1879366at2759"/>
<keyword evidence="3" id="KW-0479">Metal-binding</keyword>
<reference evidence="9 10" key="2">
    <citation type="submission" date="2018-11" db="EMBL/GenBank/DDBJ databases">
        <authorList>
            <consortium name="Pathogen Informatics"/>
        </authorList>
    </citation>
    <scope>NUCLEOTIDE SEQUENCE [LARGE SCALE GENOMIC DNA]</scope>
</reference>
<evidence type="ECO:0000256" key="6">
    <source>
        <dbReference type="ARBA" id="ARBA00026132"/>
    </source>
</evidence>
<comment type="cofactor">
    <cofactor evidence="1">
        <name>Zn(2+)</name>
        <dbReference type="ChEBI" id="CHEBI:29105"/>
    </cofactor>
</comment>
<evidence type="ECO:0000256" key="3">
    <source>
        <dbReference type="ARBA" id="ARBA00022723"/>
    </source>
</evidence>
<evidence type="ECO:0000256" key="7">
    <source>
        <dbReference type="ARBA" id="ARBA00032485"/>
    </source>
</evidence>
<dbReference type="WBParaSite" id="TCLT_0000371601-mRNA-1">
    <property type="protein sequence ID" value="TCLT_0000371601-mRNA-1"/>
    <property type="gene ID" value="TCLT_0000371601"/>
</dbReference>
<proteinExistence type="inferred from homology"/>
<dbReference type="PROSITE" id="PS00059">
    <property type="entry name" value="ADH_ZINC"/>
    <property type="match status" value="1"/>
</dbReference>
<dbReference type="STRING" id="103827.A0A0N5CU04"/>
<organism evidence="11">
    <name type="scientific">Thelazia callipaeda</name>
    <name type="common">Oriental eyeworm</name>
    <name type="synonym">Parasitic nematode</name>
    <dbReference type="NCBI Taxonomy" id="103827"/>
    <lineage>
        <taxon>Eukaryota</taxon>
        <taxon>Metazoa</taxon>
        <taxon>Ecdysozoa</taxon>
        <taxon>Nematoda</taxon>
        <taxon>Chromadorea</taxon>
        <taxon>Rhabditida</taxon>
        <taxon>Spirurina</taxon>
        <taxon>Spiruromorpha</taxon>
        <taxon>Thelazioidea</taxon>
        <taxon>Thelaziidae</taxon>
        <taxon>Thelazia</taxon>
    </lineage>
</organism>
<evidence type="ECO:0000313" key="9">
    <source>
        <dbReference type="EMBL" id="VDN00410.1"/>
    </source>
</evidence>
<evidence type="ECO:0000256" key="2">
    <source>
        <dbReference type="ARBA" id="ARBA00008072"/>
    </source>
</evidence>
<dbReference type="InterPro" id="IPR002328">
    <property type="entry name" value="ADH_Zn_CS"/>
</dbReference>
<feature type="domain" description="Alcohol dehydrogenase-like N-terminal" evidence="8">
    <location>
        <begin position="27"/>
        <end position="124"/>
    </location>
</feature>
<keyword evidence="5" id="KW-0560">Oxidoreductase</keyword>
<comment type="similarity">
    <text evidence="2">Belongs to the zinc-containing alcohol dehydrogenase family.</text>
</comment>
<sequence length="182" mass="19901">MSKNLACVLHGKNDLRIEECEMPVPKAGQLLIKVHTVGICGTDVHFWTHGKIGSLEPKKPMIMGHECSGVIAGIGSDVKDFALGDRVALEPGIACRKCSFCKHGRYNLCHEMEFFALPPTDGLITDAYFRIPDSMSMEEASFLEPFSVGLHACRNANIEIGDKVLVLGAGQITINQLTYLIK</sequence>
<evidence type="ECO:0000256" key="5">
    <source>
        <dbReference type="ARBA" id="ARBA00023002"/>
    </source>
</evidence>
<dbReference type="PANTHER" id="PTHR43161">
    <property type="entry name" value="SORBITOL DEHYDROGENASE"/>
    <property type="match status" value="1"/>
</dbReference>
<dbReference type="AlphaFoldDB" id="A0A0N5CU04"/>
<dbReference type="PANTHER" id="PTHR43161:SF9">
    <property type="entry name" value="SORBITOL DEHYDROGENASE"/>
    <property type="match status" value="1"/>
</dbReference>
<evidence type="ECO:0000259" key="8">
    <source>
        <dbReference type="Pfam" id="PF08240"/>
    </source>
</evidence>
<dbReference type="GO" id="GO:0008270">
    <property type="term" value="F:zinc ion binding"/>
    <property type="evidence" value="ECO:0007669"/>
    <property type="project" value="InterPro"/>
</dbReference>